<dbReference type="InterPro" id="IPR052337">
    <property type="entry name" value="SAT4-like"/>
</dbReference>
<dbReference type="InterPro" id="IPR049326">
    <property type="entry name" value="Rhodopsin_dom_fungi"/>
</dbReference>
<dbReference type="EMBL" id="ML996089">
    <property type="protein sequence ID" value="KAF2150321.1"/>
    <property type="molecule type" value="Genomic_DNA"/>
</dbReference>
<name>A0A9P4IXD7_9PEZI</name>
<feature type="transmembrane region" description="Helical" evidence="7">
    <location>
        <begin position="125"/>
        <end position="147"/>
    </location>
</feature>
<evidence type="ECO:0000256" key="2">
    <source>
        <dbReference type="ARBA" id="ARBA00022692"/>
    </source>
</evidence>
<feature type="compositionally biased region" description="Polar residues" evidence="6">
    <location>
        <begin position="293"/>
        <end position="326"/>
    </location>
</feature>
<comment type="subcellular location">
    <subcellularLocation>
        <location evidence="1">Membrane</location>
        <topology evidence="1">Multi-pass membrane protein</topology>
    </subcellularLocation>
</comment>
<protein>
    <recommendedName>
        <fullName evidence="8">Rhodopsin domain-containing protein</fullName>
    </recommendedName>
</protein>
<evidence type="ECO:0000256" key="3">
    <source>
        <dbReference type="ARBA" id="ARBA00022989"/>
    </source>
</evidence>
<feature type="domain" description="Rhodopsin" evidence="8">
    <location>
        <begin position="31"/>
        <end position="275"/>
    </location>
</feature>
<reference evidence="9" key="1">
    <citation type="journal article" date="2020" name="Stud. Mycol.">
        <title>101 Dothideomycetes genomes: a test case for predicting lifestyles and emergence of pathogens.</title>
        <authorList>
            <person name="Haridas S."/>
            <person name="Albert R."/>
            <person name="Binder M."/>
            <person name="Bloem J."/>
            <person name="Labutti K."/>
            <person name="Salamov A."/>
            <person name="Andreopoulos B."/>
            <person name="Baker S."/>
            <person name="Barry K."/>
            <person name="Bills G."/>
            <person name="Bluhm B."/>
            <person name="Cannon C."/>
            <person name="Castanera R."/>
            <person name="Culley D."/>
            <person name="Daum C."/>
            <person name="Ezra D."/>
            <person name="Gonzalez J."/>
            <person name="Henrissat B."/>
            <person name="Kuo A."/>
            <person name="Liang C."/>
            <person name="Lipzen A."/>
            <person name="Lutzoni F."/>
            <person name="Magnuson J."/>
            <person name="Mondo S."/>
            <person name="Nolan M."/>
            <person name="Ohm R."/>
            <person name="Pangilinan J."/>
            <person name="Park H.-J."/>
            <person name="Ramirez L."/>
            <person name="Alfaro M."/>
            <person name="Sun H."/>
            <person name="Tritt A."/>
            <person name="Yoshinaga Y."/>
            <person name="Zwiers L.-H."/>
            <person name="Turgeon B."/>
            <person name="Goodwin S."/>
            <person name="Spatafora J."/>
            <person name="Crous P."/>
            <person name="Grigoriev I."/>
        </authorList>
    </citation>
    <scope>NUCLEOTIDE SEQUENCE</scope>
    <source>
        <strain evidence="9">CBS 260.36</strain>
    </source>
</reference>
<sequence>MDVFQELNKFTYQAEGASWPFFVISSLVFALRCIARTCYTEIPWGWDDVVLTISWALNVVRMTSFQLSLVSTRHIDPTNLPGTFPTPVFWALFTDTWAFLSVTLPKVGVALLLCRIFRPRPWVKVTLLSMSIGLFVYCIAGFIISFVQCSPVPFQWNPWKYPEGKCWPGHVQIYYAEPGAAFSTFLDIAFAIYPGVVISRLNMPRWQKITTIGLMSLGFASFAFGVIKVYNNVGMLGDPSPPDTLSAALHIGLWNSIENDFVMIAACLPSIRPILGTFKRLPSRAMSYGSLKSRWSQTPSERSNSVNSQEQLPTTQSIKVSHSFSLEQEKEDGPSWTEKLELSWSEQLADPSSRV</sequence>
<dbReference type="Pfam" id="PF20684">
    <property type="entry name" value="Fung_rhodopsin"/>
    <property type="match status" value="1"/>
</dbReference>
<evidence type="ECO:0000256" key="7">
    <source>
        <dbReference type="SAM" id="Phobius"/>
    </source>
</evidence>
<evidence type="ECO:0000313" key="10">
    <source>
        <dbReference type="Proteomes" id="UP000799439"/>
    </source>
</evidence>
<comment type="similarity">
    <text evidence="5">Belongs to the SAT4 family.</text>
</comment>
<evidence type="ECO:0000259" key="8">
    <source>
        <dbReference type="Pfam" id="PF20684"/>
    </source>
</evidence>
<keyword evidence="3 7" id="KW-1133">Transmembrane helix</keyword>
<dbReference type="AlphaFoldDB" id="A0A9P4IXD7"/>
<dbReference type="Proteomes" id="UP000799439">
    <property type="component" value="Unassembled WGS sequence"/>
</dbReference>
<evidence type="ECO:0000256" key="1">
    <source>
        <dbReference type="ARBA" id="ARBA00004141"/>
    </source>
</evidence>
<evidence type="ECO:0000313" key="9">
    <source>
        <dbReference type="EMBL" id="KAF2150321.1"/>
    </source>
</evidence>
<organism evidence="9 10">
    <name type="scientific">Myriangium duriaei CBS 260.36</name>
    <dbReference type="NCBI Taxonomy" id="1168546"/>
    <lineage>
        <taxon>Eukaryota</taxon>
        <taxon>Fungi</taxon>
        <taxon>Dikarya</taxon>
        <taxon>Ascomycota</taxon>
        <taxon>Pezizomycotina</taxon>
        <taxon>Dothideomycetes</taxon>
        <taxon>Dothideomycetidae</taxon>
        <taxon>Myriangiales</taxon>
        <taxon>Myriangiaceae</taxon>
        <taxon>Myriangium</taxon>
    </lineage>
</organism>
<dbReference type="PANTHER" id="PTHR33048:SF155">
    <property type="entry name" value="INTEGRAL MEMBRANE PROTEIN"/>
    <property type="match status" value="1"/>
</dbReference>
<keyword evidence="4 7" id="KW-0472">Membrane</keyword>
<dbReference type="OrthoDB" id="5331848at2759"/>
<evidence type="ECO:0000256" key="6">
    <source>
        <dbReference type="SAM" id="MobiDB-lite"/>
    </source>
</evidence>
<feature type="transmembrane region" description="Helical" evidence="7">
    <location>
        <begin position="89"/>
        <end position="113"/>
    </location>
</feature>
<feature type="region of interest" description="Disordered" evidence="6">
    <location>
        <begin position="293"/>
        <end position="337"/>
    </location>
</feature>
<keyword evidence="2 7" id="KW-0812">Transmembrane</keyword>
<evidence type="ECO:0000256" key="5">
    <source>
        <dbReference type="ARBA" id="ARBA00038359"/>
    </source>
</evidence>
<dbReference type="PANTHER" id="PTHR33048">
    <property type="entry name" value="PTH11-LIKE INTEGRAL MEMBRANE PROTEIN (AFU_ORTHOLOGUE AFUA_5G11245)"/>
    <property type="match status" value="1"/>
</dbReference>
<dbReference type="GO" id="GO:0016020">
    <property type="term" value="C:membrane"/>
    <property type="evidence" value="ECO:0007669"/>
    <property type="project" value="UniProtKB-SubCell"/>
</dbReference>
<feature type="transmembrane region" description="Helical" evidence="7">
    <location>
        <begin position="211"/>
        <end position="230"/>
    </location>
</feature>
<evidence type="ECO:0000256" key="4">
    <source>
        <dbReference type="ARBA" id="ARBA00023136"/>
    </source>
</evidence>
<feature type="compositionally biased region" description="Basic and acidic residues" evidence="6">
    <location>
        <begin position="327"/>
        <end position="337"/>
    </location>
</feature>
<gene>
    <name evidence="9" type="ORF">K461DRAFT_314378</name>
</gene>
<comment type="caution">
    <text evidence="9">The sequence shown here is derived from an EMBL/GenBank/DDBJ whole genome shotgun (WGS) entry which is preliminary data.</text>
</comment>
<keyword evidence="10" id="KW-1185">Reference proteome</keyword>
<accession>A0A9P4IXD7</accession>
<proteinExistence type="inferred from homology"/>
<feature type="transmembrane region" description="Helical" evidence="7">
    <location>
        <begin position="180"/>
        <end position="199"/>
    </location>
</feature>